<name>A0A4Q0YS21_9GAMM</name>
<dbReference type="AlphaFoldDB" id="A0A4Q0YS21"/>
<reference evidence="1 2" key="1">
    <citation type="submission" date="2017-10" db="EMBL/GenBank/DDBJ databases">
        <title>Nyctiphanis sp. nov., isolated from the stomach of the euphausiid Nyctiphanes simplex (Hansen, 1911) in the Gulf of California.</title>
        <authorList>
            <person name="Gomez-Gil B."/>
            <person name="Aguilar-Mendez M."/>
            <person name="Lopez-Cortes A."/>
            <person name="Gomez-Gutierrez J."/>
            <person name="Roque A."/>
            <person name="Lang E."/>
            <person name="Gonzalez-Castillo A."/>
        </authorList>
    </citation>
    <scope>NUCLEOTIDE SEQUENCE [LARGE SCALE GENOMIC DNA]</scope>
    <source>
        <strain evidence="1 2">CAIM 600</strain>
    </source>
</reference>
<comment type="caution">
    <text evidence="1">The sequence shown here is derived from an EMBL/GenBank/DDBJ whole genome shotgun (WGS) entry which is preliminary data.</text>
</comment>
<protein>
    <recommendedName>
        <fullName evidence="3">Ferric siderophore reductase C-terminal domain-containing protein</fullName>
    </recommendedName>
</protein>
<proteinExistence type="predicted"/>
<evidence type="ECO:0000313" key="1">
    <source>
        <dbReference type="EMBL" id="RXJ73926.1"/>
    </source>
</evidence>
<evidence type="ECO:0000313" key="2">
    <source>
        <dbReference type="Proteomes" id="UP000290287"/>
    </source>
</evidence>
<dbReference type="RefSeq" id="WP_129121600.1">
    <property type="nucleotide sequence ID" value="NZ_PEIB01000005.1"/>
</dbReference>
<gene>
    <name evidence="1" type="ORF">CS022_06475</name>
</gene>
<sequence>MISEINSSDMTPLSGLTRHPEIAFVDAEHAHFRYQDDECEHLFKALKTDTPDVSRAYLAVNFWRQLIWQPIYLNVASSYQYRVNVEVDQLSQRRIEHRLYGVHVATFTHYETQDLAVEASLKQLKLFFSERHLDLQQCCHLSKGLSDRIASDIIANALLSVSGLERQILLHEALACWQTTLFNKTPTTFVNQENQLRVKLSSCCLHLEINPNSPCFSCPKNTSRRK</sequence>
<dbReference type="OrthoDB" id="7942745at2"/>
<keyword evidence="2" id="KW-1185">Reference proteome</keyword>
<accession>A0A4Q0YS21</accession>
<evidence type="ECO:0008006" key="3">
    <source>
        <dbReference type="Google" id="ProtNLM"/>
    </source>
</evidence>
<dbReference type="EMBL" id="PEIB01000005">
    <property type="protein sequence ID" value="RXJ73926.1"/>
    <property type="molecule type" value="Genomic_DNA"/>
</dbReference>
<dbReference type="Proteomes" id="UP000290287">
    <property type="component" value="Unassembled WGS sequence"/>
</dbReference>
<organism evidence="1 2">
    <name type="scientific">Veronia nyctiphanis</name>
    <dbReference type="NCBI Taxonomy" id="1278244"/>
    <lineage>
        <taxon>Bacteria</taxon>
        <taxon>Pseudomonadati</taxon>
        <taxon>Pseudomonadota</taxon>
        <taxon>Gammaproteobacteria</taxon>
        <taxon>Vibrionales</taxon>
        <taxon>Vibrionaceae</taxon>
        <taxon>Veronia</taxon>
    </lineage>
</organism>